<name>A0ABQ1RS26_9MICO</name>
<comment type="caution">
    <text evidence="2">The sequence shown here is derived from an EMBL/GenBank/DDBJ whole genome shotgun (WGS) entry which is preliminary data.</text>
</comment>
<gene>
    <name evidence="2" type="ORF">GCM10007269_22940</name>
</gene>
<reference evidence="3" key="1">
    <citation type="journal article" date="2019" name="Int. J. Syst. Evol. Microbiol.">
        <title>The Global Catalogue of Microorganisms (GCM) 10K type strain sequencing project: providing services to taxonomists for standard genome sequencing and annotation.</title>
        <authorList>
            <consortium name="The Broad Institute Genomics Platform"/>
            <consortium name="The Broad Institute Genome Sequencing Center for Infectious Disease"/>
            <person name="Wu L."/>
            <person name="Ma J."/>
        </authorList>
    </citation>
    <scope>NUCLEOTIDE SEQUENCE [LARGE SCALE GENOMIC DNA]</scope>
    <source>
        <strain evidence="3">CCM 7640</strain>
    </source>
</reference>
<proteinExistence type="predicted"/>
<sequence length="806" mass="87796">MDRDDPTSPASVFASVDVDADASRQWIADGLTRQAELGERFALSPQQRADLTQLLSGTWWEAIFEQDGDAQEESRALLERALPPAVRAADRLPSGGLVLALYLRNLVNSAWALTWDHETLAVAIRISCDAATTARKRRADPLSTLGWRLLEFLLLEFRVESALLAGRLDIVARSAEDAVDAAATLVTAMDDLDSPEDAHAATGMAVLAAEASNELVYYRVVLDGARLAQRMLEAYVPGAMAELERLRSLVASTPFNPVDASELRGHLTAIGTVCASQDRDRLHIDEGRVRFVYPFGVRGHHHQTHLELTDALVLAAQRRLTGGGTLGGVPVAGIRRRLDLSDVWQGTDTFGRGYRGATIELGDIRVEHVGAEGSGQIIRTRVQLSHLGNNAIIFEVDLAGSAAHRVAETVHLATPSFGDLREIPELMRMYSDQGDLAGLPQLVDDLLDDIGSLDPEATIAAREGSFGVITSVLAASRVHGRTRTALTAAGELLDLWGNQPLIHPLPSGAASIADWTMYDLDGIHTWSLLHLNSEILASNSNVSLLASLGSPDFAVADIESFLEFAHSMHGMYQGWQDAIRSFAEQIARLLRDAELLLAGAEPASGQDRATTIAELDELVNRVERTELALQSFVQSNEAIMLFIESPTIVTSPPLRVDLDTVLTSNGYPRLRDGFTRAVRDVLGTRLQPLLEVVHRRMEQSFAAEQAILAQKQREHEAALEERREARDRRNSRLLELLGAVFAVVGFAGLASVLQAGHPEWGAVEAWILFASVLVLAGLTGVVLAAVTRADRRERNRRRSRHENAPG</sequence>
<dbReference type="Proteomes" id="UP000629365">
    <property type="component" value="Unassembled WGS sequence"/>
</dbReference>
<keyword evidence="1" id="KW-0472">Membrane</keyword>
<dbReference type="RefSeq" id="WP_188436696.1">
    <property type="nucleotide sequence ID" value="NZ_BMCM01000003.1"/>
</dbReference>
<dbReference type="EMBL" id="BMCM01000003">
    <property type="protein sequence ID" value="GGD79494.1"/>
    <property type="molecule type" value="Genomic_DNA"/>
</dbReference>
<evidence type="ECO:0000256" key="1">
    <source>
        <dbReference type="SAM" id="Phobius"/>
    </source>
</evidence>
<feature type="transmembrane region" description="Helical" evidence="1">
    <location>
        <begin position="765"/>
        <end position="787"/>
    </location>
</feature>
<keyword evidence="1" id="KW-0812">Transmembrane</keyword>
<protein>
    <submittedName>
        <fullName evidence="2">Uncharacterized protein</fullName>
    </submittedName>
</protein>
<feature type="transmembrane region" description="Helical" evidence="1">
    <location>
        <begin position="733"/>
        <end position="753"/>
    </location>
</feature>
<keyword evidence="3" id="KW-1185">Reference proteome</keyword>
<evidence type="ECO:0000313" key="3">
    <source>
        <dbReference type="Proteomes" id="UP000629365"/>
    </source>
</evidence>
<accession>A0ABQ1RS26</accession>
<keyword evidence="1" id="KW-1133">Transmembrane helix</keyword>
<evidence type="ECO:0000313" key="2">
    <source>
        <dbReference type="EMBL" id="GGD79494.1"/>
    </source>
</evidence>
<organism evidence="2 3">
    <name type="scientific">Microbacterium murale</name>
    <dbReference type="NCBI Taxonomy" id="1081040"/>
    <lineage>
        <taxon>Bacteria</taxon>
        <taxon>Bacillati</taxon>
        <taxon>Actinomycetota</taxon>
        <taxon>Actinomycetes</taxon>
        <taxon>Micrococcales</taxon>
        <taxon>Microbacteriaceae</taxon>
        <taxon>Microbacterium</taxon>
    </lineage>
</organism>